<name>A0A9P0ER67_9HYPO</name>
<dbReference type="OrthoDB" id="2333384at2759"/>
<feature type="region of interest" description="Disordered" evidence="1">
    <location>
        <begin position="389"/>
        <end position="471"/>
    </location>
</feature>
<dbReference type="EMBL" id="CABFOC020000063">
    <property type="protein sequence ID" value="CAH0056785.1"/>
    <property type="molecule type" value="Genomic_DNA"/>
</dbReference>
<evidence type="ECO:0000256" key="1">
    <source>
        <dbReference type="SAM" id="MobiDB-lite"/>
    </source>
</evidence>
<evidence type="ECO:0000313" key="3">
    <source>
        <dbReference type="Proteomes" id="UP000775872"/>
    </source>
</evidence>
<organism evidence="2 3">
    <name type="scientific">Clonostachys solani</name>
    <dbReference type="NCBI Taxonomy" id="160281"/>
    <lineage>
        <taxon>Eukaryota</taxon>
        <taxon>Fungi</taxon>
        <taxon>Dikarya</taxon>
        <taxon>Ascomycota</taxon>
        <taxon>Pezizomycotina</taxon>
        <taxon>Sordariomycetes</taxon>
        <taxon>Hypocreomycetidae</taxon>
        <taxon>Hypocreales</taxon>
        <taxon>Bionectriaceae</taxon>
        <taxon>Clonostachys</taxon>
    </lineage>
</organism>
<evidence type="ECO:0000313" key="2">
    <source>
        <dbReference type="EMBL" id="CAH0056785.1"/>
    </source>
</evidence>
<reference evidence="3" key="1">
    <citation type="submission" date="2019-06" db="EMBL/GenBank/DDBJ databases">
        <authorList>
            <person name="Broberg M."/>
        </authorList>
    </citation>
    <scope>NUCLEOTIDE SEQUENCE [LARGE SCALE GENOMIC DNA]</scope>
</reference>
<sequence>MAPTPRKSYPALGIELEGQGTAFYPGDTIIGKIHRRAPIVSAEARIDLAFHGRTKSKMVVKRGDNRHTYRGRFTLLHQTQSVFAGPVHIPEGNPNQQEWPFALQIPQNIDARLFPQQYDAKQSFIPIDPAYVGDQPLPASFYSGWGSREGFIEYYIEATLRFQRKGSWDEMTATMPIHILAFNPNPPIVDFHLQCIARPGSVCTQRLVPGMENAELSKTEKMKKFFGTKSVPAFFFKLDVSVPSVIQLGHYPIPVLMRLTPNWPNTSEIIRNVQQKPNLISFKATLESWCDIRCDGYFRAHETDWKEKLDLQSEAYGGRRVTVEIPCSDKASRIDVGKALNLRIGGHTGTSSAFHDFTTFNVSLSHQLSWTAKCEIAGEDWTIHGSQPVKVLPQTSDGRPGGFTQSQSATAQMAESWMVPPAEVEPPPTFAEVERDDKKQRNAKTSGEGVGSSSRSGQGNLDDFGYPKEKR</sequence>
<accession>A0A9P0ER67</accession>
<reference evidence="2 3" key="2">
    <citation type="submission" date="2021-10" db="EMBL/GenBank/DDBJ databases">
        <authorList>
            <person name="Piombo E."/>
        </authorList>
    </citation>
    <scope>NUCLEOTIDE SEQUENCE [LARGE SCALE GENOMIC DNA]</scope>
</reference>
<dbReference type="Gene3D" id="2.60.40.640">
    <property type="match status" value="1"/>
</dbReference>
<feature type="compositionally biased region" description="Polar residues" evidence="1">
    <location>
        <begin position="393"/>
        <end position="413"/>
    </location>
</feature>
<gene>
    <name evidence="2" type="ORF">CSOL1703_00006732</name>
</gene>
<keyword evidence="3" id="KW-1185">Reference proteome</keyword>
<protein>
    <recommendedName>
        <fullName evidence="4">Arrestin-like N-terminal domain-containing protein</fullName>
    </recommendedName>
</protein>
<dbReference type="InterPro" id="IPR014752">
    <property type="entry name" value="Arrestin-like_C"/>
</dbReference>
<proteinExistence type="predicted"/>
<dbReference type="Proteomes" id="UP000775872">
    <property type="component" value="Unassembled WGS sequence"/>
</dbReference>
<dbReference type="AlphaFoldDB" id="A0A9P0ER67"/>
<evidence type="ECO:0008006" key="4">
    <source>
        <dbReference type="Google" id="ProtNLM"/>
    </source>
</evidence>
<comment type="caution">
    <text evidence="2">The sequence shown here is derived from an EMBL/GenBank/DDBJ whole genome shotgun (WGS) entry which is preliminary data.</text>
</comment>